<feature type="transmembrane region" description="Helical" evidence="2">
    <location>
        <begin position="106"/>
        <end position="125"/>
    </location>
</feature>
<sequence length="411" mass="44514">MSYLDERRRDRAADRAEDREDRRAQRAEDRADRAAAEERARRAKKDKQREADRRRAEGRARRAELLSKLSSEGDTVAALVVMVCSIVPAVYFQLRALMSVPGLPGAIAVALAVMLEAGAWVATVAGERAKREGRPVGRFRAAMWGCASVAAAVNYSHAPSSAHNWLAYVLAVASLGGVFFWELRGLGRHGGKAGRTRAERREAAARRHRIARRIRFRDVHKRYRQIMTAHPYGTVKREQAWAEAWFDIKGAPLSVTAQVIGGRVAAVQAVEKVITDAEMTPEAATVELLLADLFPTAPGDDGPTGTVPGDSPEDGPHGGGDGGTRRLSQTRSQSPTTLGGKGKRASDRTARTAAQKPLAEADLAKVRALADALGDTAHLSVNNVKAAVGGGRTEYLVRLRDAVREERRSQG</sequence>
<feature type="transmembrane region" description="Helical" evidence="2">
    <location>
        <begin position="76"/>
        <end position="94"/>
    </location>
</feature>
<keyword evidence="4" id="KW-1185">Reference proteome</keyword>
<evidence type="ECO:0000256" key="2">
    <source>
        <dbReference type="SAM" id="Phobius"/>
    </source>
</evidence>
<dbReference type="Proteomes" id="UP000236520">
    <property type="component" value="Unassembled WGS sequence"/>
</dbReference>
<feature type="compositionally biased region" description="Basic and acidic residues" evidence="1">
    <location>
        <begin position="1"/>
        <end position="40"/>
    </location>
</feature>
<name>A0A2J7Z9U9_STRMQ</name>
<dbReference type="Pfam" id="PF10935">
    <property type="entry name" value="DUF2637"/>
    <property type="match status" value="1"/>
</dbReference>
<dbReference type="AlphaFoldDB" id="A0A2J7Z9U9"/>
<evidence type="ECO:0000313" key="3">
    <source>
        <dbReference type="EMBL" id="PNG97034.1"/>
    </source>
</evidence>
<feature type="transmembrane region" description="Helical" evidence="2">
    <location>
        <begin position="165"/>
        <end position="183"/>
    </location>
</feature>
<feature type="region of interest" description="Disordered" evidence="1">
    <location>
        <begin position="294"/>
        <end position="356"/>
    </location>
</feature>
<keyword evidence="2" id="KW-0812">Transmembrane</keyword>
<feature type="compositionally biased region" description="Low complexity" evidence="1">
    <location>
        <begin position="295"/>
        <end position="310"/>
    </location>
</feature>
<keyword evidence="2" id="KW-0472">Membrane</keyword>
<reference evidence="3 4" key="1">
    <citation type="submission" date="2015-09" db="EMBL/GenBank/DDBJ databases">
        <title>Genome sequence, genome mining and natural product profiling of a biocontrol bacterium Streptomyces malaysiensis F913.</title>
        <authorList>
            <person name="Xu Y."/>
            <person name="Wei J."/>
            <person name="Xie J."/>
            <person name="Li T."/>
            <person name="Zhou Z."/>
        </authorList>
    </citation>
    <scope>NUCLEOTIDE SEQUENCE [LARGE SCALE GENOMIC DNA]</scope>
    <source>
        <strain evidence="3 4">F913</strain>
    </source>
</reference>
<dbReference type="EMBL" id="LJIW01000001">
    <property type="protein sequence ID" value="PNG97034.1"/>
    <property type="molecule type" value="Genomic_DNA"/>
</dbReference>
<dbReference type="RefSeq" id="WP_102934479.1">
    <property type="nucleotide sequence ID" value="NZ_LJIW01000001.1"/>
</dbReference>
<evidence type="ECO:0000256" key="1">
    <source>
        <dbReference type="SAM" id="MobiDB-lite"/>
    </source>
</evidence>
<feature type="region of interest" description="Disordered" evidence="1">
    <location>
        <begin position="1"/>
        <end position="57"/>
    </location>
</feature>
<feature type="compositionally biased region" description="Polar residues" evidence="1">
    <location>
        <begin position="326"/>
        <end position="337"/>
    </location>
</feature>
<accession>A0A2J7Z9U9</accession>
<gene>
    <name evidence="3" type="ORF">SMF913_13059</name>
</gene>
<feature type="compositionally biased region" description="Basic and acidic residues" evidence="1">
    <location>
        <begin position="47"/>
        <end position="57"/>
    </location>
</feature>
<dbReference type="InterPro" id="IPR021235">
    <property type="entry name" value="DUF2637"/>
</dbReference>
<protein>
    <recommendedName>
        <fullName evidence="5">DUF2637 domain-containing protein</fullName>
    </recommendedName>
</protein>
<keyword evidence="2" id="KW-1133">Transmembrane helix</keyword>
<comment type="caution">
    <text evidence="3">The sequence shown here is derived from an EMBL/GenBank/DDBJ whole genome shotgun (WGS) entry which is preliminary data.</text>
</comment>
<proteinExistence type="predicted"/>
<feature type="transmembrane region" description="Helical" evidence="2">
    <location>
        <begin position="137"/>
        <end position="153"/>
    </location>
</feature>
<evidence type="ECO:0000313" key="4">
    <source>
        <dbReference type="Proteomes" id="UP000236520"/>
    </source>
</evidence>
<evidence type="ECO:0008006" key="5">
    <source>
        <dbReference type="Google" id="ProtNLM"/>
    </source>
</evidence>
<organism evidence="3 4">
    <name type="scientific">Streptomyces malaysiensis</name>
    <dbReference type="NCBI Taxonomy" id="92644"/>
    <lineage>
        <taxon>Bacteria</taxon>
        <taxon>Bacillati</taxon>
        <taxon>Actinomycetota</taxon>
        <taxon>Actinomycetes</taxon>
        <taxon>Kitasatosporales</taxon>
        <taxon>Streptomycetaceae</taxon>
        <taxon>Streptomyces</taxon>
        <taxon>Streptomyces violaceusniger group</taxon>
    </lineage>
</organism>